<dbReference type="InterPro" id="IPR000014">
    <property type="entry name" value="PAS"/>
</dbReference>
<organism evidence="4 5">
    <name type="scientific">Streptosporangium fragile</name>
    <dbReference type="NCBI Taxonomy" id="46186"/>
    <lineage>
        <taxon>Bacteria</taxon>
        <taxon>Bacillati</taxon>
        <taxon>Actinomycetota</taxon>
        <taxon>Actinomycetes</taxon>
        <taxon>Streptosporangiales</taxon>
        <taxon>Streptosporangiaceae</taxon>
        <taxon>Streptosporangium</taxon>
    </lineage>
</organism>
<dbReference type="InterPro" id="IPR001932">
    <property type="entry name" value="PPM-type_phosphatase-like_dom"/>
</dbReference>
<dbReference type="InterPro" id="IPR035965">
    <property type="entry name" value="PAS-like_dom_sf"/>
</dbReference>
<evidence type="ECO:0000313" key="5">
    <source>
        <dbReference type="Proteomes" id="UP001500831"/>
    </source>
</evidence>
<gene>
    <name evidence="4" type="ORF">GCM10010517_78230</name>
</gene>
<reference evidence="4 5" key="1">
    <citation type="journal article" date="2019" name="Int. J. Syst. Evol. Microbiol.">
        <title>The Global Catalogue of Microorganisms (GCM) 10K type strain sequencing project: providing services to taxonomists for standard genome sequencing and annotation.</title>
        <authorList>
            <consortium name="The Broad Institute Genomics Platform"/>
            <consortium name="The Broad Institute Genome Sequencing Center for Infectious Disease"/>
            <person name="Wu L."/>
            <person name="Ma J."/>
        </authorList>
    </citation>
    <scope>NUCLEOTIDE SEQUENCE [LARGE SCALE GENOMIC DNA]</scope>
    <source>
        <strain evidence="4 5">JCM 6242</strain>
    </source>
</reference>
<dbReference type="SUPFAM" id="SSF81606">
    <property type="entry name" value="PP2C-like"/>
    <property type="match status" value="1"/>
</dbReference>
<dbReference type="CDD" id="cd00130">
    <property type="entry name" value="PAS"/>
    <property type="match status" value="1"/>
</dbReference>
<dbReference type="Pfam" id="PF07228">
    <property type="entry name" value="SpoIIE"/>
    <property type="match status" value="1"/>
</dbReference>
<dbReference type="InterPro" id="IPR013656">
    <property type="entry name" value="PAS_4"/>
</dbReference>
<feature type="domain" description="PAS" evidence="3">
    <location>
        <begin position="221"/>
        <end position="248"/>
    </location>
</feature>
<dbReference type="SUPFAM" id="SSF55785">
    <property type="entry name" value="PYP-like sensor domain (PAS domain)"/>
    <property type="match status" value="1"/>
</dbReference>
<dbReference type="PANTHER" id="PTHR43156">
    <property type="entry name" value="STAGE II SPORULATION PROTEIN E-RELATED"/>
    <property type="match status" value="1"/>
</dbReference>
<dbReference type="Pfam" id="PF13185">
    <property type="entry name" value="GAF_2"/>
    <property type="match status" value="1"/>
</dbReference>
<sequence length="732" mass="77296">MRSPGAASGSFVPPAGQGKDTRDSVASAAGSGAEPLDPLLLQAMREAGATVGGIYLLPPGEQVLRLTVLSGVPLEFVAPWERVSLAAPIPVADATRDRRLVWVGSHTDMANRYPRTALALPYPLALAAAPITTGATCWGALLLMWPGARPTRLTPEELNAISAACRRLGEFLRQAAESGHPVLPGPESHLLAQPRTRVVGPEEALAAADFVERLPEGGCSLDPDGRFSYVSATAAAMLGRDATDLLGELPWEALPWLKDPVYEDRYRSAMISRLPVSFTALNPPDQWLTFQLYPDATGVSVRIAPGDATGGRFRAPGPVAPSGVPTRAGALYHLVHLAAALTETVTVQDVVDLVADQIMPAFDAQGLTLLAVEGGRLQRIGQRGYGAEAVDHFEKISSLATLPVPAARALISGIPSFFASPEEMERVAPGIPELTGKAAWAFLPLISSGRPVGCCVLSYHRPHAFTDEERTVLTSLAGLIAQALDRARLYDAKHQLAHGLQEALLPHALPRIPGLKVAARYRPATRGMDIGGDFYDLIRLDDTTVAAVIGDVQGHNVTAAALMGQVRTAVRAYASAGAAPDEVLARTNRLLTDLDSGLLTSCLYVHLDLADHKVCLATAGHLPPILRHSDGRTEILDVKPGPLLGVDPDAEYPGVGASLPPGDLLALYTDGLIESPGTDLGDAAVDLATRLAWGRHEPVENLADILISHTRRADLHSDDIALLLLTPHAGGG</sequence>
<dbReference type="InterPro" id="IPR003018">
    <property type="entry name" value="GAF"/>
</dbReference>
<name>A0ABN3WEP4_9ACTN</name>
<keyword evidence="5" id="KW-1185">Reference proteome</keyword>
<dbReference type="EMBL" id="BAAAVI010000112">
    <property type="protein sequence ID" value="GAA2911675.1"/>
    <property type="molecule type" value="Genomic_DNA"/>
</dbReference>
<dbReference type="Gene3D" id="3.60.40.10">
    <property type="entry name" value="PPM-type phosphatase domain"/>
    <property type="match status" value="1"/>
</dbReference>
<evidence type="ECO:0000313" key="4">
    <source>
        <dbReference type="EMBL" id="GAA2911675.1"/>
    </source>
</evidence>
<keyword evidence="1" id="KW-0378">Hydrolase</keyword>
<dbReference type="PROSITE" id="PS50112">
    <property type="entry name" value="PAS"/>
    <property type="match status" value="1"/>
</dbReference>
<accession>A0ABN3WEP4</accession>
<dbReference type="InterPro" id="IPR052016">
    <property type="entry name" value="Bact_Sigma-Reg"/>
</dbReference>
<protein>
    <submittedName>
        <fullName evidence="4">SpoIIE family protein phosphatase</fullName>
    </submittedName>
</protein>
<dbReference type="RefSeq" id="WP_344981984.1">
    <property type="nucleotide sequence ID" value="NZ_BAAAVI010000112.1"/>
</dbReference>
<comment type="caution">
    <text evidence="4">The sequence shown here is derived from an EMBL/GenBank/DDBJ whole genome shotgun (WGS) entry which is preliminary data.</text>
</comment>
<dbReference type="SUPFAM" id="SSF55781">
    <property type="entry name" value="GAF domain-like"/>
    <property type="match status" value="2"/>
</dbReference>
<dbReference type="InterPro" id="IPR029016">
    <property type="entry name" value="GAF-like_dom_sf"/>
</dbReference>
<evidence type="ECO:0000259" key="3">
    <source>
        <dbReference type="PROSITE" id="PS50112"/>
    </source>
</evidence>
<proteinExistence type="predicted"/>
<evidence type="ECO:0000256" key="2">
    <source>
        <dbReference type="SAM" id="MobiDB-lite"/>
    </source>
</evidence>
<dbReference type="Proteomes" id="UP001500831">
    <property type="component" value="Unassembled WGS sequence"/>
</dbReference>
<dbReference type="SMART" id="SM00065">
    <property type="entry name" value="GAF"/>
    <property type="match status" value="1"/>
</dbReference>
<feature type="region of interest" description="Disordered" evidence="2">
    <location>
        <begin position="1"/>
        <end position="31"/>
    </location>
</feature>
<dbReference type="SMART" id="SM00331">
    <property type="entry name" value="PP2C_SIG"/>
    <property type="match status" value="1"/>
</dbReference>
<dbReference type="Gene3D" id="3.30.450.20">
    <property type="entry name" value="PAS domain"/>
    <property type="match status" value="1"/>
</dbReference>
<dbReference type="InterPro" id="IPR036457">
    <property type="entry name" value="PPM-type-like_dom_sf"/>
</dbReference>
<dbReference type="PANTHER" id="PTHR43156:SF2">
    <property type="entry name" value="STAGE II SPORULATION PROTEIN E"/>
    <property type="match status" value="1"/>
</dbReference>
<evidence type="ECO:0000256" key="1">
    <source>
        <dbReference type="ARBA" id="ARBA00022801"/>
    </source>
</evidence>
<dbReference type="Gene3D" id="3.30.450.40">
    <property type="match status" value="2"/>
</dbReference>
<dbReference type="Pfam" id="PF08448">
    <property type="entry name" value="PAS_4"/>
    <property type="match status" value="1"/>
</dbReference>